<sequence>MYSQEKVNIALKLYHQCRSVTKTVQTLGYPTKKALYDWVHDEGKPKKQRKILELTNTKTHPGNPPVEVKMDALHRCFELGESIKSVSEDIGYTRASIYAWRKKYLRKGTIALMNDKNIQPETLEEGSVASNAKVEELKVQMLDMQLEIDILRETINVLKKDPGVDQTALKNREKAVIVDALKNKYSLPLLLKELNLAKSCYYYQENILSKPDKYAQLRNHISKIFTENKGCYGYRRIYGMLAKEGCTVSEKVVRRIMKQENMVVRVRKKRKYSSYKGEITPAVSNVIERNFQADKPNQKWLTDITEFAIPSGKVYLSLIVDCFKVKPQSEQQLLNHS</sequence>
<comment type="caution">
    <text evidence="3">The sequence shown here is derived from an EMBL/GenBank/DDBJ whole genome shotgun (WGS) entry which is preliminary data.</text>
</comment>
<dbReference type="PANTHER" id="PTHR46889">
    <property type="entry name" value="TRANSPOSASE INSF FOR INSERTION SEQUENCE IS3B-RELATED"/>
    <property type="match status" value="1"/>
</dbReference>
<evidence type="ECO:0000313" key="4">
    <source>
        <dbReference type="Proteomes" id="UP001564657"/>
    </source>
</evidence>
<evidence type="ECO:0000259" key="2">
    <source>
        <dbReference type="Pfam" id="PF13276"/>
    </source>
</evidence>
<dbReference type="NCBIfam" id="NF033516">
    <property type="entry name" value="transpos_IS3"/>
    <property type="match status" value="1"/>
</dbReference>
<dbReference type="InterPro" id="IPR050900">
    <property type="entry name" value="Transposase_IS3/IS150/IS904"/>
</dbReference>
<dbReference type="Proteomes" id="UP001564657">
    <property type="component" value="Unassembled WGS sequence"/>
</dbReference>
<feature type="domain" description="HTH-like" evidence="2">
    <location>
        <begin position="216"/>
        <end position="270"/>
    </location>
</feature>
<evidence type="ECO:0000256" key="1">
    <source>
        <dbReference type="SAM" id="Coils"/>
    </source>
</evidence>
<keyword evidence="4" id="KW-1185">Reference proteome</keyword>
<keyword evidence="1" id="KW-0175">Coiled coil</keyword>
<accession>A0ABV4BT54</accession>
<reference evidence="3 4" key="1">
    <citation type="submission" date="2024-08" db="EMBL/GenBank/DDBJ databases">
        <title>Clostridium lapicellarii sp. nov., and Clostridium renhuaiense sp. nov., two species isolated from the mud in a fermentation cellar used for producing sauce-flavour Chinese liquors.</title>
        <authorList>
            <person name="Yang F."/>
            <person name="Wang H."/>
            <person name="Chen L.Q."/>
            <person name="Zhou N."/>
            <person name="Lu J.J."/>
            <person name="Pu X.X."/>
            <person name="Wan B."/>
            <person name="Wang L."/>
            <person name="Liu S.J."/>
        </authorList>
    </citation>
    <scope>NUCLEOTIDE SEQUENCE [LARGE SCALE GENOMIC DNA]</scope>
    <source>
        <strain evidence="3 4">MT-5</strain>
    </source>
</reference>
<dbReference type="InterPro" id="IPR048020">
    <property type="entry name" value="Transpos_IS3"/>
</dbReference>
<dbReference type="InterPro" id="IPR025948">
    <property type="entry name" value="HTH-like_dom"/>
</dbReference>
<name>A0ABV4BT54_9CLOT</name>
<dbReference type="PANTHER" id="PTHR46889:SF4">
    <property type="entry name" value="TRANSPOSASE INSO FOR INSERTION SEQUENCE ELEMENT IS911B-RELATED"/>
    <property type="match status" value="1"/>
</dbReference>
<dbReference type="SUPFAM" id="SSF46689">
    <property type="entry name" value="Homeodomain-like"/>
    <property type="match status" value="1"/>
</dbReference>
<organism evidence="3 4">
    <name type="scientific">Clostridium moutaii</name>
    <dbReference type="NCBI Taxonomy" id="3240932"/>
    <lineage>
        <taxon>Bacteria</taxon>
        <taxon>Bacillati</taxon>
        <taxon>Bacillota</taxon>
        <taxon>Clostridia</taxon>
        <taxon>Eubacteriales</taxon>
        <taxon>Clostridiaceae</taxon>
        <taxon>Clostridium</taxon>
    </lineage>
</organism>
<dbReference type="EMBL" id="JBGEWD010000032">
    <property type="protein sequence ID" value="MEY8001958.1"/>
    <property type="molecule type" value="Genomic_DNA"/>
</dbReference>
<gene>
    <name evidence="3" type="ORF">AB8U03_17545</name>
</gene>
<protein>
    <submittedName>
        <fullName evidence="3">IS3 family transposase</fullName>
    </submittedName>
</protein>
<proteinExistence type="predicted"/>
<dbReference type="InterPro" id="IPR009057">
    <property type="entry name" value="Homeodomain-like_sf"/>
</dbReference>
<evidence type="ECO:0000313" key="3">
    <source>
        <dbReference type="EMBL" id="MEY8001958.1"/>
    </source>
</evidence>
<feature type="coiled-coil region" evidence="1">
    <location>
        <begin position="134"/>
        <end position="161"/>
    </location>
</feature>
<dbReference type="RefSeq" id="WP_369705852.1">
    <property type="nucleotide sequence ID" value="NZ_JBGEWD010000032.1"/>
</dbReference>
<dbReference type="Pfam" id="PF13276">
    <property type="entry name" value="HTH_21"/>
    <property type="match status" value="1"/>
</dbReference>